<feature type="region of interest" description="Disordered" evidence="1">
    <location>
        <begin position="433"/>
        <end position="457"/>
    </location>
</feature>
<evidence type="ECO:0000313" key="3">
    <source>
        <dbReference type="Proteomes" id="UP000054477"/>
    </source>
</evidence>
<proteinExistence type="predicted"/>
<dbReference type="HOGENOM" id="CLU_019613_2_1_1"/>
<dbReference type="Proteomes" id="UP000054477">
    <property type="component" value="Unassembled WGS sequence"/>
</dbReference>
<accession>A0A0C9WZ01</accession>
<reference evidence="3" key="2">
    <citation type="submission" date="2015-01" db="EMBL/GenBank/DDBJ databases">
        <title>Evolutionary Origins and Diversification of the Mycorrhizal Mutualists.</title>
        <authorList>
            <consortium name="DOE Joint Genome Institute"/>
            <consortium name="Mycorrhizal Genomics Consortium"/>
            <person name="Kohler A."/>
            <person name="Kuo A."/>
            <person name="Nagy L.G."/>
            <person name="Floudas D."/>
            <person name="Copeland A."/>
            <person name="Barry K.W."/>
            <person name="Cichocki N."/>
            <person name="Veneault-Fourrey C."/>
            <person name="LaButti K."/>
            <person name="Lindquist E.A."/>
            <person name="Lipzen A."/>
            <person name="Lundell T."/>
            <person name="Morin E."/>
            <person name="Murat C."/>
            <person name="Riley R."/>
            <person name="Ohm R."/>
            <person name="Sun H."/>
            <person name="Tunlid A."/>
            <person name="Henrissat B."/>
            <person name="Grigoriev I.V."/>
            <person name="Hibbett D.S."/>
            <person name="Martin F."/>
        </authorList>
    </citation>
    <scope>NUCLEOTIDE SEQUENCE [LARGE SCALE GENOMIC DNA]</scope>
    <source>
        <strain evidence="3">LaAM-08-1</strain>
    </source>
</reference>
<evidence type="ECO:0000313" key="2">
    <source>
        <dbReference type="EMBL" id="KIJ98070.1"/>
    </source>
</evidence>
<name>A0A0C9WZ01_9AGAR</name>
<evidence type="ECO:0000256" key="1">
    <source>
        <dbReference type="SAM" id="MobiDB-lite"/>
    </source>
</evidence>
<dbReference type="PANTHER" id="PTHR33099:SF7">
    <property type="entry name" value="MYND-TYPE DOMAIN-CONTAINING PROTEIN"/>
    <property type="match status" value="1"/>
</dbReference>
<dbReference type="OrthoDB" id="27483at2759"/>
<sequence length="457" mass="49670">MSSSTTNDKLTTLRAALTNTALFCTGTAPLASHSRALFYRDAEGTGAKYVLGCCCCLTARADDGSWLDFSDVSDVQLEMLVTACGERGTIQRTRFSSSFDVHGTDILEHIRTNLFCDNEEGRRVKVELQQLDVHGSRSCSKSSRDTICGKNVLATLMVVFPTPYEGGSLHLRRGAEEWTFDSAAAICASTTPSIAYIAFINDLEPELAPIQSGYRVSLTYHLSLTPECSSPTHPLPIPKLNETALQTAIQTLLDDATFMPHGGLLGFGLQHHYTITPGTPNLRALISSLQGTDALIHHICTHLSLKTSLKAVFATQRQFSGYKYNVLLSTPRSFEGSYLENGLKDTLVRLGGKVIRDYGTEELVERYKWMEQGDKGRKVDSTEVLWVRPLTSHARFSSTYLMEGGGGREGGGVGLGYARGDVCLVVKVGPAGERGTVKAPGEEGETERAAVGLEEEK</sequence>
<gene>
    <name evidence="2" type="ORF">K443DRAFT_221540</name>
</gene>
<dbReference type="AlphaFoldDB" id="A0A0C9WZ01"/>
<dbReference type="EMBL" id="KN838677">
    <property type="protein sequence ID" value="KIJ98070.1"/>
    <property type="molecule type" value="Genomic_DNA"/>
</dbReference>
<keyword evidence="3" id="KW-1185">Reference proteome</keyword>
<protein>
    <submittedName>
        <fullName evidence="2">Uncharacterized protein</fullName>
    </submittedName>
</protein>
<dbReference type="PANTHER" id="PTHR33099">
    <property type="entry name" value="FE2OG DIOXYGENASE DOMAIN-CONTAINING PROTEIN"/>
    <property type="match status" value="1"/>
</dbReference>
<organism evidence="2 3">
    <name type="scientific">Laccaria amethystina LaAM-08-1</name>
    <dbReference type="NCBI Taxonomy" id="1095629"/>
    <lineage>
        <taxon>Eukaryota</taxon>
        <taxon>Fungi</taxon>
        <taxon>Dikarya</taxon>
        <taxon>Basidiomycota</taxon>
        <taxon>Agaricomycotina</taxon>
        <taxon>Agaricomycetes</taxon>
        <taxon>Agaricomycetidae</taxon>
        <taxon>Agaricales</taxon>
        <taxon>Agaricineae</taxon>
        <taxon>Hydnangiaceae</taxon>
        <taxon>Laccaria</taxon>
    </lineage>
</organism>
<reference evidence="2 3" key="1">
    <citation type="submission" date="2014-04" db="EMBL/GenBank/DDBJ databases">
        <authorList>
            <consortium name="DOE Joint Genome Institute"/>
            <person name="Kuo A."/>
            <person name="Kohler A."/>
            <person name="Nagy L.G."/>
            <person name="Floudas D."/>
            <person name="Copeland A."/>
            <person name="Barry K.W."/>
            <person name="Cichocki N."/>
            <person name="Veneault-Fourrey C."/>
            <person name="LaButti K."/>
            <person name="Lindquist E.A."/>
            <person name="Lipzen A."/>
            <person name="Lundell T."/>
            <person name="Morin E."/>
            <person name="Murat C."/>
            <person name="Sun H."/>
            <person name="Tunlid A."/>
            <person name="Henrissat B."/>
            <person name="Grigoriev I.V."/>
            <person name="Hibbett D.S."/>
            <person name="Martin F."/>
            <person name="Nordberg H.P."/>
            <person name="Cantor M.N."/>
            <person name="Hua S.X."/>
        </authorList>
    </citation>
    <scope>NUCLEOTIDE SEQUENCE [LARGE SCALE GENOMIC DNA]</scope>
    <source>
        <strain evidence="2 3">LaAM-08-1</strain>
    </source>
</reference>